<feature type="region of interest" description="Disordered" evidence="1">
    <location>
        <begin position="52"/>
        <end position="113"/>
    </location>
</feature>
<dbReference type="PROSITE" id="PS51257">
    <property type="entry name" value="PROKAR_LIPOPROTEIN"/>
    <property type="match status" value="1"/>
</dbReference>
<keyword evidence="3" id="KW-1185">Reference proteome</keyword>
<organism evidence="2 3">
    <name type="scientific">Microlunatus parietis</name>
    <dbReference type="NCBI Taxonomy" id="682979"/>
    <lineage>
        <taxon>Bacteria</taxon>
        <taxon>Bacillati</taxon>
        <taxon>Actinomycetota</taxon>
        <taxon>Actinomycetes</taxon>
        <taxon>Propionibacteriales</taxon>
        <taxon>Propionibacteriaceae</taxon>
        <taxon>Microlunatus</taxon>
    </lineage>
</organism>
<sequence>MRMALRWVVRLLMLIALLPFAFLVVQGCKPACAAGRFVTEDVDLGDLLKQSEKDKELAKGPKKPRSNEADGGVNPRGGGGNPRIGGGKCPPGKDAGNGKNSKMFGANGQQTPGSITVYNGTTSGYSYRIDVENLKPGVRPGTLHLQIDKPAKYEKYKYEYNPADGKFYDRLTGDQPPRAVRDHVANSDKARSKINVGLRRLGEL</sequence>
<evidence type="ECO:0000256" key="1">
    <source>
        <dbReference type="SAM" id="MobiDB-lite"/>
    </source>
</evidence>
<protein>
    <submittedName>
        <fullName evidence="2">Uncharacterized protein</fullName>
    </submittedName>
</protein>
<dbReference type="Proteomes" id="UP000569914">
    <property type="component" value="Unassembled WGS sequence"/>
</dbReference>
<reference evidence="2 3" key="1">
    <citation type="submission" date="2020-07" db="EMBL/GenBank/DDBJ databases">
        <title>Sequencing the genomes of 1000 actinobacteria strains.</title>
        <authorList>
            <person name="Klenk H.-P."/>
        </authorList>
    </citation>
    <scope>NUCLEOTIDE SEQUENCE [LARGE SCALE GENOMIC DNA]</scope>
    <source>
        <strain evidence="2 3">DSM 22083</strain>
    </source>
</reference>
<feature type="compositionally biased region" description="Gly residues" evidence="1">
    <location>
        <begin position="74"/>
        <end position="89"/>
    </location>
</feature>
<dbReference type="EMBL" id="JACCBU010000001">
    <property type="protein sequence ID" value="NYE74002.1"/>
    <property type="molecule type" value="Genomic_DNA"/>
</dbReference>
<evidence type="ECO:0000313" key="2">
    <source>
        <dbReference type="EMBL" id="NYE74002.1"/>
    </source>
</evidence>
<dbReference type="AlphaFoldDB" id="A0A7Y9IC77"/>
<accession>A0A7Y9IC77</accession>
<name>A0A7Y9IC77_9ACTN</name>
<proteinExistence type="predicted"/>
<evidence type="ECO:0000313" key="3">
    <source>
        <dbReference type="Proteomes" id="UP000569914"/>
    </source>
</evidence>
<comment type="caution">
    <text evidence="2">The sequence shown here is derived from an EMBL/GenBank/DDBJ whole genome shotgun (WGS) entry which is preliminary data.</text>
</comment>
<gene>
    <name evidence="2" type="ORF">BKA15_005331</name>
</gene>